<dbReference type="GO" id="GO:0009279">
    <property type="term" value="C:cell outer membrane"/>
    <property type="evidence" value="ECO:0007669"/>
    <property type="project" value="UniProtKB-SubCell"/>
</dbReference>
<dbReference type="CDD" id="cd07185">
    <property type="entry name" value="OmpA_C-like"/>
    <property type="match status" value="1"/>
</dbReference>
<dbReference type="PROSITE" id="PS51123">
    <property type="entry name" value="OMPA_2"/>
    <property type="match status" value="1"/>
</dbReference>
<dbReference type="PRINTS" id="PR01021">
    <property type="entry name" value="OMPADOMAIN"/>
</dbReference>
<evidence type="ECO:0000256" key="3">
    <source>
        <dbReference type="ARBA" id="ARBA00023237"/>
    </source>
</evidence>
<dbReference type="Gene3D" id="3.30.1330.60">
    <property type="entry name" value="OmpA-like domain"/>
    <property type="match status" value="1"/>
</dbReference>
<name>A3U4X9_CROAH</name>
<dbReference type="PANTHER" id="PTHR30329">
    <property type="entry name" value="STATOR ELEMENT OF FLAGELLAR MOTOR COMPLEX"/>
    <property type="match status" value="1"/>
</dbReference>
<dbReference type="HOGENOM" id="CLU_014978_0_0_10"/>
<reference evidence="6 7" key="1">
    <citation type="journal article" date="2010" name="J. Bacteriol.">
        <title>The complete genome sequence of Croceibacter atlanticus HTCC2559T.</title>
        <authorList>
            <person name="Oh H.M."/>
            <person name="Kang I."/>
            <person name="Ferriera S."/>
            <person name="Giovannoni S.J."/>
            <person name="Cho J.C."/>
        </authorList>
    </citation>
    <scope>NUCLEOTIDE SEQUENCE [LARGE SCALE GENOMIC DNA]</scope>
    <source>
        <strain evidence="7">ATCC BAA-628 / HTCC2559 / KCTC 12090</strain>
    </source>
</reference>
<proteinExistence type="predicted"/>
<evidence type="ECO:0000313" key="6">
    <source>
        <dbReference type="EMBL" id="EAP87296.1"/>
    </source>
</evidence>
<keyword evidence="2 4" id="KW-0472">Membrane</keyword>
<sequence>MSQSSLKNADKLFKTQAYTKAAEAYKEFLAEYEGEVEIQTLLNAGDANYFIYNTSKAKQYYQRAFNRKPDIKEPYISRYVRTLRSEEDYEFAHKVALKALKESNDDEALNTYKKQYEAFLELLNSEEDSEYRLMNISANSKYSDFAPVIFGDSIVFSSSRTGNSKELYSWNEQPYLSLYIASKGEDGDLIDAKPFSKSSKSDYHDATLAIMPDTNIVFFASSNINKNKLILDSERENNFKLYSGELKNGVIKNREELNFNSDSYSVGHPSISDDGKYFFFASDMEQGYGGSDIYYCKITPSGKLTTPKNAGPEINTSGNDFFPHMKDGVLYFASNGHVGFGGLDVFQIEFNRDTEDFTNLQNLGKTVNTSYDDFSMVFNTDGMTGYLASNRTQGVGDDDIYYFTKEPIPCDQILFGNIKDLRTKENLAEVTVTIKDSLNETISILKTDADGNYEIKLPCLTKVTILAEKEDYFEQEKIGETGDVDGEENESIDFELERAKDMIVVDETTKQEKIDLETIYFDFDKADITPKAAAVLDKAVKLMNFYPDMVINIESHTDSRGSKKYNYSLSDRRAKATQQYIYSQGIAEERIVSAQGYGEQRLLNECKDGVKCSDEEHDVNRRSDFIILKR</sequence>
<dbReference type="SUPFAM" id="SSF82171">
    <property type="entry name" value="DPP6 N-terminal domain-like"/>
    <property type="match status" value="1"/>
</dbReference>
<dbReference type="InterPro" id="IPR006664">
    <property type="entry name" value="OMP_bac"/>
</dbReference>
<dbReference type="PANTHER" id="PTHR30329:SF21">
    <property type="entry name" value="LIPOPROTEIN YIAD-RELATED"/>
    <property type="match status" value="1"/>
</dbReference>
<dbReference type="Gene3D" id="1.25.40.10">
    <property type="entry name" value="Tetratricopeptide repeat domain"/>
    <property type="match status" value="1"/>
</dbReference>
<evidence type="ECO:0000256" key="4">
    <source>
        <dbReference type="PROSITE-ProRule" id="PRU00473"/>
    </source>
</evidence>
<keyword evidence="7" id="KW-1185">Reference proteome</keyword>
<gene>
    <name evidence="6" type="ordered locus">CA2559_01035</name>
</gene>
<dbReference type="Gene3D" id="2.60.40.1120">
    <property type="entry name" value="Carboxypeptidase-like, regulatory domain"/>
    <property type="match status" value="1"/>
</dbReference>
<keyword evidence="3" id="KW-0998">Cell outer membrane</keyword>
<dbReference type="Proteomes" id="UP000002297">
    <property type="component" value="Chromosome"/>
</dbReference>
<evidence type="ECO:0000259" key="5">
    <source>
        <dbReference type="PROSITE" id="PS51123"/>
    </source>
</evidence>
<dbReference type="InterPro" id="IPR011990">
    <property type="entry name" value="TPR-like_helical_dom_sf"/>
</dbReference>
<dbReference type="InterPro" id="IPR036737">
    <property type="entry name" value="OmpA-like_sf"/>
</dbReference>
<evidence type="ECO:0000313" key="7">
    <source>
        <dbReference type="Proteomes" id="UP000002297"/>
    </source>
</evidence>
<dbReference type="InterPro" id="IPR008969">
    <property type="entry name" value="CarboxyPept-like_regulatory"/>
</dbReference>
<dbReference type="SUPFAM" id="SSF103088">
    <property type="entry name" value="OmpA-like"/>
    <property type="match status" value="1"/>
</dbReference>
<dbReference type="InterPro" id="IPR050330">
    <property type="entry name" value="Bact_OuterMem_StrucFunc"/>
</dbReference>
<dbReference type="AlphaFoldDB" id="A3U4X9"/>
<evidence type="ECO:0000256" key="2">
    <source>
        <dbReference type="ARBA" id="ARBA00023136"/>
    </source>
</evidence>
<comment type="subcellular location">
    <subcellularLocation>
        <location evidence="1">Cell outer membrane</location>
    </subcellularLocation>
</comment>
<dbReference type="EMBL" id="CP002046">
    <property type="protein sequence ID" value="EAP87296.1"/>
    <property type="molecule type" value="Genomic_DNA"/>
</dbReference>
<dbReference type="Pfam" id="PF00691">
    <property type="entry name" value="OmpA"/>
    <property type="match status" value="1"/>
</dbReference>
<dbReference type="Pfam" id="PF07676">
    <property type="entry name" value="PD40"/>
    <property type="match status" value="1"/>
</dbReference>
<accession>A3U4X9</accession>
<dbReference type="eggNOG" id="COG2885">
    <property type="taxonomic scope" value="Bacteria"/>
</dbReference>
<dbReference type="SUPFAM" id="SSF49464">
    <property type="entry name" value="Carboxypeptidase regulatory domain-like"/>
    <property type="match status" value="1"/>
</dbReference>
<protein>
    <submittedName>
        <fullName evidence="6">OmpA family protein</fullName>
    </submittedName>
</protein>
<dbReference type="InterPro" id="IPR006665">
    <property type="entry name" value="OmpA-like"/>
</dbReference>
<feature type="domain" description="OmpA-like" evidence="5">
    <location>
        <begin position="508"/>
        <end position="630"/>
    </location>
</feature>
<dbReference type="InterPro" id="IPR011659">
    <property type="entry name" value="WD40"/>
</dbReference>
<dbReference type="SUPFAM" id="SSF48452">
    <property type="entry name" value="TPR-like"/>
    <property type="match status" value="1"/>
</dbReference>
<dbReference type="KEGG" id="cat:CA2559_01035"/>
<organism evidence="6 7">
    <name type="scientific">Croceibacter atlanticus (strain ATCC BAA-628 / JCM 21780 / CIP 108009 / IAM 15332 / KCTC 12090 / HTCC2559)</name>
    <dbReference type="NCBI Taxonomy" id="216432"/>
    <lineage>
        <taxon>Bacteria</taxon>
        <taxon>Pseudomonadati</taxon>
        <taxon>Bacteroidota</taxon>
        <taxon>Flavobacteriia</taxon>
        <taxon>Flavobacteriales</taxon>
        <taxon>Flavobacteriaceae</taxon>
        <taxon>Croceibacter</taxon>
    </lineage>
</organism>
<dbReference type="STRING" id="216432.CA2559_01035"/>
<evidence type="ECO:0000256" key="1">
    <source>
        <dbReference type="ARBA" id="ARBA00004442"/>
    </source>
</evidence>